<sequence>MLKKERKHEEMDESIRKYDARRAQRWEAVAEDVRNGSWARRKGWDDGRYVFIDHRAHENGKKFGDQFDLYYVDPAISEVSSTGCGKRWKTMQIDIMAEDWEIIAKED</sequence>
<evidence type="ECO:0000313" key="2">
    <source>
        <dbReference type="EMBL" id="MEE7490652.1"/>
    </source>
</evidence>
<dbReference type="RefSeq" id="WP_091778623.1">
    <property type="nucleotide sequence ID" value="NZ_MLCA01000002.1"/>
</dbReference>
<organism evidence="2 3">
    <name type="scientific">Methylobacterium oryzae</name>
    <dbReference type="NCBI Taxonomy" id="334852"/>
    <lineage>
        <taxon>Bacteria</taxon>
        <taxon>Pseudomonadati</taxon>
        <taxon>Pseudomonadota</taxon>
        <taxon>Alphaproteobacteria</taxon>
        <taxon>Hyphomicrobiales</taxon>
        <taxon>Methylobacteriaceae</taxon>
        <taxon>Methylobacterium</taxon>
    </lineage>
</organism>
<evidence type="ECO:0000313" key="3">
    <source>
        <dbReference type="Proteomes" id="UP001355206"/>
    </source>
</evidence>
<feature type="domain" description="Thoeris anti-defense 2-like" evidence="1">
    <location>
        <begin position="28"/>
        <end position="103"/>
    </location>
</feature>
<dbReference type="EMBL" id="MLCA01000002">
    <property type="protein sequence ID" value="MEE7490652.1"/>
    <property type="molecule type" value="Genomic_DNA"/>
</dbReference>
<dbReference type="Pfam" id="PF11195">
    <property type="entry name" value="Tad2-like"/>
    <property type="match status" value="1"/>
</dbReference>
<protein>
    <submittedName>
        <fullName evidence="2">DUF2829 domain-containing protein</fullName>
    </submittedName>
</protein>
<keyword evidence="3" id="KW-1185">Reference proteome</keyword>
<evidence type="ECO:0000259" key="1">
    <source>
        <dbReference type="Pfam" id="PF11195"/>
    </source>
</evidence>
<accession>A0ABU7TMR8</accession>
<name>A0ABU7TMR8_9HYPH</name>
<proteinExistence type="predicted"/>
<dbReference type="InterPro" id="IPR021361">
    <property type="entry name" value="Tad2-like_dom"/>
</dbReference>
<gene>
    <name evidence="2" type="ORF">MOTC310_09265</name>
</gene>
<comment type="caution">
    <text evidence="2">The sequence shown here is derived from an EMBL/GenBank/DDBJ whole genome shotgun (WGS) entry which is preliminary data.</text>
</comment>
<reference evidence="2 3" key="1">
    <citation type="journal article" date="2012" name="Genet. Mol. Biol.">
        <title>Analysis of 16S rRNA and mxaF genes revealing insights into Methylobacterium niche-specific plant association.</title>
        <authorList>
            <person name="Dourado M.N."/>
            <person name="Andreote F.D."/>
            <person name="Dini-Andreote F."/>
            <person name="Conti R."/>
            <person name="Araujo J.M."/>
            <person name="Araujo W.L."/>
        </authorList>
    </citation>
    <scope>NUCLEOTIDE SEQUENCE [LARGE SCALE GENOMIC DNA]</scope>
    <source>
        <strain evidence="2 3">TC3-10</strain>
    </source>
</reference>
<dbReference type="Proteomes" id="UP001355206">
    <property type="component" value="Unassembled WGS sequence"/>
</dbReference>